<evidence type="ECO:0000313" key="3">
    <source>
        <dbReference type="Proteomes" id="UP000619260"/>
    </source>
</evidence>
<evidence type="ECO:0000313" key="2">
    <source>
        <dbReference type="EMBL" id="GIJ52095.1"/>
    </source>
</evidence>
<sequence>MTASKTRRVRLGTAIAVAIVSLLTGAACREEGPAAGAAPEPSLVFPTGSLPAAKATRSQASAHFQLPSGNIGCRMQAAWVRCDIQLQTYALPPKPPSCQGIYGKSIRFDKMKKSELSCAADSLLPAPETIEPDTIVIVERMRCVVQESGVTCYDTESGFGFALSRQEYAFLAPS</sequence>
<protein>
    <recommendedName>
        <fullName evidence="4">Lipoprotein</fullName>
    </recommendedName>
</protein>
<comment type="caution">
    <text evidence="2">The sequence shown here is derived from an EMBL/GenBank/DDBJ whole genome shotgun (WGS) entry which is preliminary data.</text>
</comment>
<proteinExistence type="predicted"/>
<evidence type="ECO:0008006" key="4">
    <source>
        <dbReference type="Google" id="ProtNLM"/>
    </source>
</evidence>
<dbReference type="Proteomes" id="UP000619260">
    <property type="component" value="Unassembled WGS sequence"/>
</dbReference>
<name>A0A8J3YYI1_9ACTN</name>
<dbReference type="PROSITE" id="PS51257">
    <property type="entry name" value="PROKAR_LIPOPROTEIN"/>
    <property type="match status" value="1"/>
</dbReference>
<dbReference type="RefSeq" id="WP_203905491.1">
    <property type="nucleotide sequence ID" value="NZ_BOPF01000064.1"/>
</dbReference>
<gene>
    <name evidence="2" type="ORF">Val02_89810</name>
</gene>
<feature type="signal peptide" evidence="1">
    <location>
        <begin position="1"/>
        <end position="26"/>
    </location>
</feature>
<dbReference type="AlphaFoldDB" id="A0A8J3YYI1"/>
<organism evidence="2 3">
    <name type="scientific">Virgisporangium aliadipatigenens</name>
    <dbReference type="NCBI Taxonomy" id="741659"/>
    <lineage>
        <taxon>Bacteria</taxon>
        <taxon>Bacillati</taxon>
        <taxon>Actinomycetota</taxon>
        <taxon>Actinomycetes</taxon>
        <taxon>Micromonosporales</taxon>
        <taxon>Micromonosporaceae</taxon>
        <taxon>Virgisporangium</taxon>
    </lineage>
</organism>
<evidence type="ECO:0000256" key="1">
    <source>
        <dbReference type="SAM" id="SignalP"/>
    </source>
</evidence>
<feature type="chain" id="PRO_5038843782" description="Lipoprotein" evidence="1">
    <location>
        <begin position="27"/>
        <end position="174"/>
    </location>
</feature>
<keyword evidence="3" id="KW-1185">Reference proteome</keyword>
<reference evidence="2" key="1">
    <citation type="submission" date="2021-01" db="EMBL/GenBank/DDBJ databases">
        <title>Whole genome shotgun sequence of Virgisporangium aliadipatigenens NBRC 105644.</title>
        <authorList>
            <person name="Komaki H."/>
            <person name="Tamura T."/>
        </authorList>
    </citation>
    <scope>NUCLEOTIDE SEQUENCE</scope>
    <source>
        <strain evidence="2">NBRC 105644</strain>
    </source>
</reference>
<accession>A0A8J3YYI1</accession>
<keyword evidence="1" id="KW-0732">Signal</keyword>
<dbReference type="EMBL" id="BOPF01000064">
    <property type="protein sequence ID" value="GIJ52095.1"/>
    <property type="molecule type" value="Genomic_DNA"/>
</dbReference>